<protein>
    <submittedName>
        <fullName evidence="2">Uncharacterized protein</fullName>
    </submittedName>
</protein>
<organism evidence="2 3">
    <name type="scientific">Canna indica</name>
    <name type="common">Indian-shot</name>
    <dbReference type="NCBI Taxonomy" id="4628"/>
    <lineage>
        <taxon>Eukaryota</taxon>
        <taxon>Viridiplantae</taxon>
        <taxon>Streptophyta</taxon>
        <taxon>Embryophyta</taxon>
        <taxon>Tracheophyta</taxon>
        <taxon>Spermatophyta</taxon>
        <taxon>Magnoliopsida</taxon>
        <taxon>Liliopsida</taxon>
        <taxon>Zingiberales</taxon>
        <taxon>Cannaceae</taxon>
        <taxon>Canna</taxon>
    </lineage>
</organism>
<evidence type="ECO:0000313" key="3">
    <source>
        <dbReference type="Proteomes" id="UP001327560"/>
    </source>
</evidence>
<dbReference type="PANTHER" id="PTHR34277">
    <property type="entry name" value="CLAVATA3/ESR (CLE)-RELATED PROTEIN 26"/>
    <property type="match status" value="1"/>
</dbReference>
<sequence length="139" mass="15167">MRALVCLLAVELLLSVPMLSGGAAAAEAPVAAAMGASSSRERLMVERKLDSFCESKRRVPKGPDPIHNRRANDKSIKIVRSIFESYGVKDLKLMDVSLNAKRVAKMLCNSSSIFPKDVKAKYDFKSFWSHAPIAKGSNA</sequence>
<accession>A0AAQ3JRM8</accession>
<keyword evidence="1" id="KW-0732">Signal</keyword>
<proteinExistence type="predicted"/>
<feature type="signal peptide" evidence="1">
    <location>
        <begin position="1"/>
        <end position="25"/>
    </location>
</feature>
<name>A0AAQ3JRM8_9LILI</name>
<gene>
    <name evidence="2" type="ORF">Cni_G02663</name>
</gene>
<reference evidence="2 3" key="1">
    <citation type="submission" date="2023-10" db="EMBL/GenBank/DDBJ databases">
        <title>Chromosome-scale genome assembly provides insights into flower coloration mechanisms of Canna indica.</title>
        <authorList>
            <person name="Li C."/>
        </authorList>
    </citation>
    <scope>NUCLEOTIDE SEQUENCE [LARGE SCALE GENOMIC DNA]</scope>
    <source>
        <tissue evidence="2">Flower</tissue>
    </source>
</reference>
<dbReference type="PANTHER" id="PTHR34277:SF2">
    <property type="entry name" value="CLAVATA3_ESR (CLE)-RELATED PROTEIN 26"/>
    <property type="match status" value="1"/>
</dbReference>
<evidence type="ECO:0000256" key="1">
    <source>
        <dbReference type="SAM" id="SignalP"/>
    </source>
</evidence>
<feature type="chain" id="PRO_5043020701" evidence="1">
    <location>
        <begin position="26"/>
        <end position="139"/>
    </location>
</feature>
<evidence type="ECO:0000313" key="2">
    <source>
        <dbReference type="EMBL" id="WOK93962.1"/>
    </source>
</evidence>
<dbReference type="Proteomes" id="UP001327560">
    <property type="component" value="Chromosome 1"/>
</dbReference>
<dbReference type="EMBL" id="CP136890">
    <property type="protein sequence ID" value="WOK93962.1"/>
    <property type="molecule type" value="Genomic_DNA"/>
</dbReference>
<dbReference type="AlphaFoldDB" id="A0AAQ3JRM8"/>
<dbReference type="InterPro" id="IPR039316">
    <property type="entry name" value="CLE25/26"/>
</dbReference>
<keyword evidence="3" id="KW-1185">Reference proteome</keyword>